<dbReference type="EMBL" id="VIFM01000105">
    <property type="protein sequence ID" value="TQF13288.1"/>
    <property type="molecule type" value="Genomic_DNA"/>
</dbReference>
<evidence type="ECO:0000256" key="2">
    <source>
        <dbReference type="SAM" id="MobiDB-lite"/>
    </source>
</evidence>
<dbReference type="SUPFAM" id="SSF49464">
    <property type="entry name" value="Carboxypeptidase regulatory domain-like"/>
    <property type="match status" value="1"/>
</dbReference>
<dbReference type="InterPro" id="IPR032812">
    <property type="entry name" value="SbsA_Ig"/>
</dbReference>
<feature type="region of interest" description="Disordered" evidence="2">
    <location>
        <begin position="386"/>
        <end position="405"/>
    </location>
</feature>
<organism evidence="5 6">
    <name type="scientific">Myxococcus llanfairpwllgwyngyllgogerychwyrndrobwllllantysiliogogogochensis</name>
    <dbReference type="NCBI Taxonomy" id="2590453"/>
    <lineage>
        <taxon>Bacteria</taxon>
        <taxon>Pseudomonadati</taxon>
        <taxon>Myxococcota</taxon>
        <taxon>Myxococcia</taxon>
        <taxon>Myxococcales</taxon>
        <taxon>Cystobacterineae</taxon>
        <taxon>Myxococcaceae</taxon>
        <taxon>Myxococcus</taxon>
    </lineage>
</organism>
<protein>
    <submittedName>
        <fullName evidence="5">Type IV secretion protein Rhs</fullName>
    </submittedName>
</protein>
<dbReference type="Gene3D" id="2.60.40.1120">
    <property type="entry name" value="Carboxypeptidase-like, regulatory domain"/>
    <property type="match status" value="1"/>
</dbReference>
<feature type="chain" id="PRO_5021877908" evidence="3">
    <location>
        <begin position="24"/>
        <end position="691"/>
    </location>
</feature>
<evidence type="ECO:0000313" key="6">
    <source>
        <dbReference type="Proteomes" id="UP000315369"/>
    </source>
</evidence>
<accession>A0A540WW95</accession>
<dbReference type="Proteomes" id="UP000315369">
    <property type="component" value="Unassembled WGS sequence"/>
</dbReference>
<dbReference type="InterPro" id="IPR037293">
    <property type="entry name" value="Gal_Oxidase_central_sf"/>
</dbReference>
<feature type="signal peptide" evidence="3">
    <location>
        <begin position="1"/>
        <end position="23"/>
    </location>
</feature>
<keyword evidence="6" id="KW-1185">Reference proteome</keyword>
<reference evidence="5 6" key="1">
    <citation type="submission" date="2019-06" db="EMBL/GenBank/DDBJ databases">
        <authorList>
            <person name="Livingstone P."/>
            <person name="Whitworth D."/>
        </authorList>
    </citation>
    <scope>NUCLEOTIDE SEQUENCE [LARGE SCALE GENOMIC DNA]</scope>
    <source>
        <strain evidence="5 6">AM401</strain>
    </source>
</reference>
<keyword evidence="1 3" id="KW-0732">Signal</keyword>
<evidence type="ECO:0000256" key="3">
    <source>
        <dbReference type="SAM" id="SignalP"/>
    </source>
</evidence>
<feature type="non-terminal residue" evidence="5">
    <location>
        <position position="691"/>
    </location>
</feature>
<name>A0A540WW95_9BACT</name>
<dbReference type="Gene3D" id="2.130.10.80">
    <property type="entry name" value="Galactose oxidase/kelch, beta-propeller"/>
    <property type="match status" value="2"/>
</dbReference>
<dbReference type="AlphaFoldDB" id="A0A540WW95"/>
<dbReference type="InterPro" id="IPR008969">
    <property type="entry name" value="CarboxyPept-like_regulatory"/>
</dbReference>
<dbReference type="SUPFAM" id="SSF117281">
    <property type="entry name" value="Kelch motif"/>
    <property type="match status" value="1"/>
</dbReference>
<dbReference type="InterPro" id="IPR015915">
    <property type="entry name" value="Kelch-typ_b-propeller"/>
</dbReference>
<evidence type="ECO:0000259" key="4">
    <source>
        <dbReference type="Pfam" id="PF13205"/>
    </source>
</evidence>
<gene>
    <name evidence="5" type="ORF">FJV41_24555</name>
</gene>
<proteinExistence type="predicted"/>
<evidence type="ECO:0000256" key="1">
    <source>
        <dbReference type="ARBA" id="ARBA00022729"/>
    </source>
</evidence>
<dbReference type="Pfam" id="PF13205">
    <property type="entry name" value="Big_5"/>
    <property type="match status" value="1"/>
</dbReference>
<evidence type="ECO:0000313" key="5">
    <source>
        <dbReference type="EMBL" id="TQF13288.1"/>
    </source>
</evidence>
<sequence length="691" mass="72954">MSDTRRVLALACLMLLGVLPACTEEAPFATVPVDVVQRLTSDRPTAPGGRSTTRLADGRWLLLGDSTPSSAAVFLTEPDGAKPLAQGMAHARSGHSATMLPDGRVLVLGGRGASGRLVRESEWFSGDSAAFSKASEVHLTARARHSATVLTDGRVLFAGGETGDARASDTAEVFDPRTLQVKRLSARLQVARVGHTAVLLADGRVLLSGGDEPGEAPTAELFDPERGEFLRLDATEKERLPVAEAPLEVAGSSPANKASSVSVQALLGVRLSHPVTQVDETALTLAGPVGEVEGRLGFAEDGRLLFFRPTQALLPATNYTLYVQGAKDADGRVLPLATVSFTTQSLAAGQGSPDVRLPRPRLGRPQAQAQAVALLRHTEKRGADGRYDWQAPERPLFDDGETWLPGPENLTGDWRSREPRVTPAEPLQAPPGVTALSGRVLRLNGKPLANVNVVVRGIATRTDAQGRFLVQGLKPGGQTLEVNGQTANHGATRYGLFFMHIEIQEGITNPLGHTVWMPRLDPQGTVAIPSPTTEEVVVTTPAIPGLELRLPPGTVVRDRAGNLLTEINITPLPINQAPFPLPNLEMPLYFTLQPGDARFEGLTPGFSGAKLYYANYRGELPGAQANFWNYDANGSGWYAYGLGSVSADGRQVIPDEGVALYGFVGAGFSNPDAPPAPVGGPCNAACCGGGG</sequence>
<comment type="caution">
    <text evidence="5">The sequence shown here is derived from an EMBL/GenBank/DDBJ whole genome shotgun (WGS) entry which is preliminary data.</text>
</comment>
<feature type="region of interest" description="Disordered" evidence="2">
    <location>
        <begin position="411"/>
        <end position="431"/>
    </location>
</feature>
<feature type="domain" description="SbsA Ig-like" evidence="4">
    <location>
        <begin position="244"/>
        <end position="343"/>
    </location>
</feature>